<evidence type="ECO:0000313" key="3">
    <source>
        <dbReference type="Proteomes" id="UP000031599"/>
    </source>
</evidence>
<gene>
    <name evidence="2" type="ORF">DB30_07864</name>
</gene>
<dbReference type="EMBL" id="JMCC02000090">
    <property type="protein sequence ID" value="KIG13656.1"/>
    <property type="molecule type" value="Genomic_DNA"/>
</dbReference>
<evidence type="ECO:0000259" key="1">
    <source>
        <dbReference type="Pfam" id="PF02518"/>
    </source>
</evidence>
<dbReference type="AlphaFoldDB" id="A0A0C2CR58"/>
<dbReference type="RefSeq" id="WP_052555286.1">
    <property type="nucleotide sequence ID" value="NZ_JMCC02000090.1"/>
</dbReference>
<comment type="caution">
    <text evidence="2">The sequence shown here is derived from an EMBL/GenBank/DDBJ whole genome shotgun (WGS) entry which is preliminary data.</text>
</comment>
<dbReference type="Proteomes" id="UP000031599">
    <property type="component" value="Unassembled WGS sequence"/>
</dbReference>
<protein>
    <recommendedName>
        <fullName evidence="1">Histidine kinase/HSP90-like ATPase domain-containing protein</fullName>
    </recommendedName>
</protein>
<organism evidence="2 3">
    <name type="scientific">Enhygromyxa salina</name>
    <dbReference type="NCBI Taxonomy" id="215803"/>
    <lineage>
        <taxon>Bacteria</taxon>
        <taxon>Pseudomonadati</taxon>
        <taxon>Myxococcota</taxon>
        <taxon>Polyangia</taxon>
        <taxon>Nannocystales</taxon>
        <taxon>Nannocystaceae</taxon>
        <taxon>Enhygromyxa</taxon>
    </lineage>
</organism>
<evidence type="ECO:0000313" key="2">
    <source>
        <dbReference type="EMBL" id="KIG13656.1"/>
    </source>
</evidence>
<dbReference type="Pfam" id="PF02518">
    <property type="entry name" value="HATPase_c"/>
    <property type="match status" value="1"/>
</dbReference>
<dbReference type="InterPro" id="IPR003594">
    <property type="entry name" value="HATPase_dom"/>
</dbReference>
<feature type="domain" description="Histidine kinase/HSP90-like ATPase" evidence="1">
    <location>
        <begin position="23"/>
        <end position="102"/>
    </location>
</feature>
<reference evidence="2 3" key="1">
    <citation type="submission" date="2014-12" db="EMBL/GenBank/DDBJ databases">
        <title>Genome assembly of Enhygromyxa salina DSM 15201.</title>
        <authorList>
            <person name="Sharma G."/>
            <person name="Subramanian S."/>
        </authorList>
    </citation>
    <scope>NUCLEOTIDE SEQUENCE [LARGE SCALE GENOMIC DNA]</scope>
    <source>
        <strain evidence="2 3">DSM 15201</strain>
    </source>
</reference>
<dbReference type="SUPFAM" id="SSF55874">
    <property type="entry name" value="ATPase domain of HSP90 chaperone/DNA topoisomerase II/histidine kinase"/>
    <property type="match status" value="1"/>
</dbReference>
<sequence length="593" mass="63908">MSAAEVDALLERLVAQFESPYDFLRELVQNAMDAGSDRVEVTLETHPLDGSSDEVIFELTVIDTGAGMDEAIIDQELTRLFSSGKSGDRTMAGGFGIGFVSVFAWEPEAVLLHTGRAGESWELVFHGDRSFEKVAVEDPIEGTTISLFRRGRATEREPIAEAIRDSLWRWCRFCPIELSFEDLGGDEPAELIQDSPEPTELGLGAGLTRAEVRGESTLRVSFAVPPNAVFLRRGLILAEGGPRQLMAKVADALGASAEHLQIWADSPLLRTSLARDTVLHDEGRDAVEGRLLALLDQLREDLLARLEQLAATGDGELDEADAPDNPAVDPRWTHERHAIYGALHAHLELEYGHLERKVRSRAILRDVAHGCAVGLAVAVRTMGGRPLLVVAPAALRAGGAGETETPIAAGLARLVRDLRPTSFPVLAGDLRDDRSWLTALTALTGTELLPVERAIARVVPRKGEAAGLCGVVESLLRGLGFEQAVVCVGEFVDLLGRPEHSPVFGPEVFGAAAPLAFHGGRTIPASSLARRTVWLNLHNSLVEAAIDRFTERPLVAGLALTCGLLGHLDHAPEVSDVAKLAEQLERDSQGARK</sequence>
<accession>A0A0C2CR58</accession>
<dbReference type="Gene3D" id="3.30.565.10">
    <property type="entry name" value="Histidine kinase-like ATPase, C-terminal domain"/>
    <property type="match status" value="1"/>
</dbReference>
<proteinExistence type="predicted"/>
<name>A0A0C2CR58_9BACT</name>
<dbReference type="InterPro" id="IPR036890">
    <property type="entry name" value="HATPase_C_sf"/>
</dbReference>